<organism evidence="1 2">
    <name type="scientific">Metabacillus lacus</name>
    <dbReference type="NCBI Taxonomy" id="1983721"/>
    <lineage>
        <taxon>Bacteria</taxon>
        <taxon>Bacillati</taxon>
        <taxon>Bacillota</taxon>
        <taxon>Bacilli</taxon>
        <taxon>Bacillales</taxon>
        <taxon>Bacillaceae</taxon>
        <taxon>Metabacillus</taxon>
    </lineage>
</organism>
<reference evidence="1 2" key="1">
    <citation type="submission" date="2019-11" db="EMBL/GenBank/DDBJ databases">
        <title>Bacillus lacus genome.</title>
        <authorList>
            <person name="Allen C.J."/>
            <person name="Newman J.D."/>
        </authorList>
    </citation>
    <scope>NUCLEOTIDE SEQUENCE [LARGE SCALE GENOMIC DNA]</scope>
    <source>
        <strain evidence="1 2">KCTC 33946</strain>
    </source>
</reference>
<dbReference type="RefSeq" id="WP_154306684.1">
    <property type="nucleotide sequence ID" value="NZ_WKKI01000005.1"/>
</dbReference>
<dbReference type="InterPro" id="IPR054224">
    <property type="entry name" value="DUF6944"/>
</dbReference>
<comment type="caution">
    <text evidence="1">The sequence shown here is derived from an EMBL/GenBank/DDBJ whole genome shotgun (WGS) entry which is preliminary data.</text>
</comment>
<gene>
    <name evidence="1" type="ORF">GJU40_05115</name>
</gene>
<dbReference type="Pfam" id="PF22116">
    <property type="entry name" value="DUF6944"/>
    <property type="match status" value="1"/>
</dbReference>
<keyword evidence="2" id="KW-1185">Reference proteome</keyword>
<dbReference type="AlphaFoldDB" id="A0A7X2LWJ8"/>
<protein>
    <submittedName>
        <fullName evidence="1">Uncharacterized protein</fullName>
    </submittedName>
</protein>
<proteinExistence type="predicted"/>
<evidence type="ECO:0000313" key="2">
    <source>
        <dbReference type="Proteomes" id="UP000448867"/>
    </source>
</evidence>
<sequence>MNKIILEYYDLIGNVIEATGATTAAVGYTRQAFINNELQNGSLIIAGNTLQGIGNTILAEVETEDFYSKLGSSIQAGGAFTGAAGEGISLFLNEEEEGIRIGILGNSLQALGSGVTALGRISNLKKTIGNEIQGLGNIIEAIGGLIDVRTDTAAAGLIFYIPGAWLQSIGTIFQTAGAYEDFIKLLEKEARKQKKSLPSVSAERHGIHFFRNYVPDP</sequence>
<dbReference type="Proteomes" id="UP000448867">
    <property type="component" value="Unassembled WGS sequence"/>
</dbReference>
<evidence type="ECO:0000313" key="1">
    <source>
        <dbReference type="EMBL" id="MRX71555.1"/>
    </source>
</evidence>
<dbReference type="EMBL" id="WKKI01000005">
    <property type="protein sequence ID" value="MRX71555.1"/>
    <property type="molecule type" value="Genomic_DNA"/>
</dbReference>
<name>A0A7X2LWJ8_9BACI</name>
<dbReference type="OrthoDB" id="2927316at2"/>
<accession>A0A7X2LWJ8</accession>